<name>A0A9Q8V7U7_9HYPO</name>
<dbReference type="AlphaFoldDB" id="A0A9Q8V7U7"/>
<protein>
    <recommendedName>
        <fullName evidence="2">Nudix hydrolase domain-containing protein</fullName>
    </recommendedName>
</protein>
<organism evidence="3 4">
    <name type="scientific">Purpureocillium takamizusanense</name>
    <dbReference type="NCBI Taxonomy" id="2060973"/>
    <lineage>
        <taxon>Eukaryota</taxon>
        <taxon>Fungi</taxon>
        <taxon>Dikarya</taxon>
        <taxon>Ascomycota</taxon>
        <taxon>Pezizomycotina</taxon>
        <taxon>Sordariomycetes</taxon>
        <taxon>Hypocreomycetidae</taxon>
        <taxon>Hypocreales</taxon>
        <taxon>Ophiocordycipitaceae</taxon>
        <taxon>Purpureocillium</taxon>
    </lineage>
</organism>
<proteinExistence type="predicted"/>
<feature type="region of interest" description="Disordered" evidence="1">
    <location>
        <begin position="274"/>
        <end position="314"/>
    </location>
</feature>
<feature type="compositionally biased region" description="Low complexity" evidence="1">
    <location>
        <begin position="157"/>
        <end position="180"/>
    </location>
</feature>
<sequence>MGGEETTTTTTNMAFTTAPGLPASLSLPLGEFLAARPHIHRLMAACMVFRRGGGEREDDDDDEEEGEEDDYEEEGGEPQQQREKKQKQQKRRQATPPLQTLLIRRAASDSYPLKWEIPGGSVSASRDASVLHAAARELREETGLRVAHVHCPLGMVSSSSSSSSAAGPSGSHPGPSGTTTTPPPPPTTTATTTPAESAAAATAKQHARGEGALPAAPAVPRFGIAPEEEQARQEPGDEALTVTFWETGRRWGKVCLLVDVREDVARVPSRGRIAEAPPSAGAADVDTTSPPAAMEREGGGEAAGAAVAAASSSAPTIVMDPREHEEWAWLTEEQVRHGGGGMGAPTMEYTSEGTWLGILAGFAARRALDGGGTRMRGS</sequence>
<dbReference type="SUPFAM" id="SSF55811">
    <property type="entry name" value="Nudix"/>
    <property type="match status" value="1"/>
</dbReference>
<dbReference type="PANTHER" id="PTHR43736:SF1">
    <property type="entry name" value="DIHYDRONEOPTERIN TRIPHOSPHATE DIPHOSPHATASE"/>
    <property type="match status" value="1"/>
</dbReference>
<dbReference type="OrthoDB" id="276276at2759"/>
<evidence type="ECO:0000313" key="4">
    <source>
        <dbReference type="Proteomes" id="UP000829364"/>
    </source>
</evidence>
<dbReference type="Pfam" id="PF00293">
    <property type="entry name" value="NUDIX"/>
    <property type="match status" value="1"/>
</dbReference>
<feature type="compositionally biased region" description="Low complexity" evidence="1">
    <location>
        <begin position="188"/>
        <end position="203"/>
    </location>
</feature>
<feature type="region of interest" description="Disordered" evidence="1">
    <location>
        <begin position="52"/>
        <end position="105"/>
    </location>
</feature>
<dbReference type="CDD" id="cd02883">
    <property type="entry name" value="NUDIX_Hydrolase"/>
    <property type="match status" value="1"/>
</dbReference>
<feature type="domain" description="Nudix hydrolase" evidence="2">
    <location>
        <begin position="100"/>
        <end position="151"/>
    </location>
</feature>
<feature type="compositionally biased region" description="Basic residues" evidence="1">
    <location>
        <begin position="84"/>
        <end position="93"/>
    </location>
</feature>
<dbReference type="PANTHER" id="PTHR43736">
    <property type="entry name" value="ADP-RIBOSE PYROPHOSPHATASE"/>
    <property type="match status" value="1"/>
</dbReference>
<dbReference type="EMBL" id="CP086355">
    <property type="protein sequence ID" value="UNI16400.1"/>
    <property type="molecule type" value="Genomic_DNA"/>
</dbReference>
<dbReference type="KEGG" id="ptkz:JDV02_002835"/>
<feature type="region of interest" description="Disordered" evidence="1">
    <location>
        <begin position="156"/>
        <end position="216"/>
    </location>
</feature>
<reference evidence="3" key="1">
    <citation type="submission" date="2021-11" db="EMBL/GenBank/DDBJ databases">
        <title>Purpureocillium_takamizusanense_genome.</title>
        <authorList>
            <person name="Nguyen N.-H."/>
        </authorList>
    </citation>
    <scope>NUCLEOTIDE SEQUENCE</scope>
    <source>
        <strain evidence="3">PT3</strain>
    </source>
</reference>
<evidence type="ECO:0000256" key="1">
    <source>
        <dbReference type="SAM" id="MobiDB-lite"/>
    </source>
</evidence>
<evidence type="ECO:0000313" key="3">
    <source>
        <dbReference type="EMBL" id="UNI16400.1"/>
    </source>
</evidence>
<dbReference type="Proteomes" id="UP000829364">
    <property type="component" value="Chromosome 2"/>
</dbReference>
<dbReference type="RefSeq" id="XP_047839881.1">
    <property type="nucleotide sequence ID" value="XM_047983909.1"/>
</dbReference>
<dbReference type="InterPro" id="IPR015797">
    <property type="entry name" value="NUDIX_hydrolase-like_dom_sf"/>
</dbReference>
<dbReference type="Gene3D" id="3.90.79.10">
    <property type="entry name" value="Nucleoside Triphosphate Pyrophosphohydrolase"/>
    <property type="match status" value="1"/>
</dbReference>
<gene>
    <name evidence="3" type="ORF">JDV02_002835</name>
</gene>
<feature type="compositionally biased region" description="Acidic residues" evidence="1">
    <location>
        <begin position="56"/>
        <end position="76"/>
    </location>
</feature>
<dbReference type="InterPro" id="IPR000086">
    <property type="entry name" value="NUDIX_hydrolase_dom"/>
</dbReference>
<keyword evidence="4" id="KW-1185">Reference proteome</keyword>
<dbReference type="GeneID" id="72064795"/>
<evidence type="ECO:0000259" key="2">
    <source>
        <dbReference type="Pfam" id="PF00293"/>
    </source>
</evidence>
<accession>A0A9Q8V7U7</accession>
<feature type="compositionally biased region" description="Low complexity" evidence="1">
    <location>
        <begin position="303"/>
        <end position="314"/>
    </location>
</feature>